<accession>A0A7H1VRU6</accession>
<evidence type="ECO:0000313" key="2">
    <source>
        <dbReference type="Proteomes" id="UP000306409"/>
    </source>
</evidence>
<dbReference type="KEGG" id="rher:EHE19_006630"/>
<keyword evidence="2" id="KW-1185">Reference proteome</keyword>
<dbReference type="AlphaFoldDB" id="A0A7H1VRU6"/>
<proteinExistence type="predicted"/>
<organism evidence="1 2">
    <name type="scientific">Ruminiclostridium herbifermentans</name>
    <dbReference type="NCBI Taxonomy" id="2488810"/>
    <lineage>
        <taxon>Bacteria</taxon>
        <taxon>Bacillati</taxon>
        <taxon>Bacillota</taxon>
        <taxon>Clostridia</taxon>
        <taxon>Eubacteriales</taxon>
        <taxon>Oscillospiraceae</taxon>
        <taxon>Ruminiclostridium</taxon>
    </lineage>
</organism>
<gene>
    <name evidence="1" type="ORF">EHE19_006630</name>
</gene>
<evidence type="ECO:0000313" key="1">
    <source>
        <dbReference type="EMBL" id="QNU68108.1"/>
    </source>
</evidence>
<dbReference type="RefSeq" id="WP_171003616.1">
    <property type="nucleotide sequence ID" value="NZ_CP061336.1"/>
</dbReference>
<dbReference type="Proteomes" id="UP000306409">
    <property type="component" value="Chromosome"/>
</dbReference>
<reference evidence="1 2" key="1">
    <citation type="submission" date="2020-09" db="EMBL/GenBank/DDBJ databases">
        <title>Characterization and genome sequencing of Ruminiclostridium sp. nov. MA18.</title>
        <authorList>
            <person name="Rettenmaier R."/>
            <person name="Kowollik M.-L."/>
            <person name="Liebl W."/>
            <person name="Zverlov V."/>
        </authorList>
    </citation>
    <scope>NUCLEOTIDE SEQUENCE [LARGE SCALE GENOMIC DNA]</scope>
    <source>
        <strain evidence="1 2">MA18</strain>
    </source>
</reference>
<sequence length="45" mass="5408">MINKNNDEILIVDTYLERDLDICIDIESEIKNHIYAMTLWLELLK</sequence>
<protein>
    <submittedName>
        <fullName evidence="1">Uncharacterized protein</fullName>
    </submittedName>
</protein>
<name>A0A7H1VRU6_9FIRM</name>
<dbReference type="EMBL" id="CP061336">
    <property type="protein sequence ID" value="QNU68108.1"/>
    <property type="molecule type" value="Genomic_DNA"/>
</dbReference>